<keyword evidence="2" id="KW-1185">Reference proteome</keyword>
<protein>
    <submittedName>
        <fullName evidence="1">Uncharacterized protein</fullName>
    </submittedName>
</protein>
<dbReference type="Proteomes" id="UP000023152">
    <property type="component" value="Unassembled WGS sequence"/>
</dbReference>
<accession>X6NU83</accession>
<comment type="caution">
    <text evidence="1">The sequence shown here is derived from an EMBL/GenBank/DDBJ whole genome shotgun (WGS) entry which is preliminary data.</text>
</comment>
<dbReference type="EMBL" id="ASPP01006433">
    <property type="protein sequence ID" value="ETO28827.1"/>
    <property type="molecule type" value="Genomic_DNA"/>
</dbReference>
<name>X6NU83_RETFI</name>
<gene>
    <name evidence="1" type="ORF">RFI_08298</name>
</gene>
<sequence>MQKHMTIIKKMSRSEKELQHDFGTVITEETVEEMKGNNVSPAKKQKINKTNNKTYFDVVSSYINDMNDYICLQEKNKTANEQEIFSIGKDLSLFEKGTV</sequence>
<reference evidence="1 2" key="1">
    <citation type="journal article" date="2013" name="Curr. Biol.">
        <title>The Genome of the Foraminiferan Reticulomyxa filosa.</title>
        <authorList>
            <person name="Glockner G."/>
            <person name="Hulsmann N."/>
            <person name="Schleicher M."/>
            <person name="Noegel A.A."/>
            <person name="Eichinger L."/>
            <person name="Gallinger C."/>
            <person name="Pawlowski J."/>
            <person name="Sierra R."/>
            <person name="Euteneuer U."/>
            <person name="Pillet L."/>
            <person name="Moustafa A."/>
            <person name="Platzer M."/>
            <person name="Groth M."/>
            <person name="Szafranski K."/>
            <person name="Schliwa M."/>
        </authorList>
    </citation>
    <scope>NUCLEOTIDE SEQUENCE [LARGE SCALE GENOMIC DNA]</scope>
</reference>
<organism evidence="1 2">
    <name type="scientific">Reticulomyxa filosa</name>
    <dbReference type="NCBI Taxonomy" id="46433"/>
    <lineage>
        <taxon>Eukaryota</taxon>
        <taxon>Sar</taxon>
        <taxon>Rhizaria</taxon>
        <taxon>Retaria</taxon>
        <taxon>Foraminifera</taxon>
        <taxon>Monothalamids</taxon>
        <taxon>Reticulomyxidae</taxon>
        <taxon>Reticulomyxa</taxon>
    </lineage>
</organism>
<evidence type="ECO:0000313" key="1">
    <source>
        <dbReference type="EMBL" id="ETO28827.1"/>
    </source>
</evidence>
<evidence type="ECO:0000313" key="2">
    <source>
        <dbReference type="Proteomes" id="UP000023152"/>
    </source>
</evidence>
<proteinExistence type="predicted"/>
<dbReference type="AlphaFoldDB" id="X6NU83"/>